<reference evidence="2 3" key="1">
    <citation type="submission" date="2024-04" db="EMBL/GenBank/DDBJ databases">
        <authorList>
            <consortium name="Genoscope - CEA"/>
            <person name="William W."/>
        </authorList>
    </citation>
    <scope>NUCLEOTIDE SEQUENCE [LARGE SCALE GENOMIC DNA]</scope>
</reference>
<dbReference type="PANTHER" id="PTHR15508">
    <property type="entry name" value="RIBOSOMAL PROTEIN S6 KINASE"/>
    <property type="match status" value="1"/>
</dbReference>
<dbReference type="SMART" id="SM00312">
    <property type="entry name" value="PX"/>
    <property type="match status" value="1"/>
</dbReference>
<evidence type="ECO:0000313" key="2">
    <source>
        <dbReference type="EMBL" id="CAL1535697.1"/>
    </source>
</evidence>
<dbReference type="Gene3D" id="3.30.1520.10">
    <property type="entry name" value="Phox-like domain"/>
    <property type="match status" value="1"/>
</dbReference>
<dbReference type="InterPro" id="IPR036871">
    <property type="entry name" value="PX_dom_sf"/>
</dbReference>
<gene>
    <name evidence="2" type="ORF">GSLYS_00009657001</name>
</gene>
<dbReference type="InterPro" id="IPR001683">
    <property type="entry name" value="PX_dom"/>
</dbReference>
<dbReference type="Pfam" id="PF00787">
    <property type="entry name" value="PX"/>
    <property type="match status" value="1"/>
</dbReference>
<evidence type="ECO:0000313" key="3">
    <source>
        <dbReference type="Proteomes" id="UP001497497"/>
    </source>
</evidence>
<dbReference type="AlphaFoldDB" id="A0AAV2HQH1"/>
<name>A0AAV2HQH1_LYMST</name>
<protein>
    <recommendedName>
        <fullName evidence="1">PX domain-containing protein</fullName>
    </recommendedName>
</protein>
<dbReference type="SUPFAM" id="SSF64268">
    <property type="entry name" value="PX domain"/>
    <property type="match status" value="1"/>
</dbReference>
<sequence>MAQDSKWSIHDNIWNFYVTDPQLHRKGYTIYKVTCQTFPIKSPETLTELVCWKRYNDFKTLHKSLLALHKALHRRDQFPEFAKPKLFGRFDDTVIEERRQSAVGLLNFIATQPHLYKSLVFKQFLEVLVLYF</sequence>
<comment type="caution">
    <text evidence="2">The sequence shown here is derived from an EMBL/GenBank/DDBJ whole genome shotgun (WGS) entry which is preliminary data.</text>
</comment>
<organism evidence="2 3">
    <name type="scientific">Lymnaea stagnalis</name>
    <name type="common">Great pond snail</name>
    <name type="synonym">Helix stagnalis</name>
    <dbReference type="NCBI Taxonomy" id="6523"/>
    <lineage>
        <taxon>Eukaryota</taxon>
        <taxon>Metazoa</taxon>
        <taxon>Spiralia</taxon>
        <taxon>Lophotrochozoa</taxon>
        <taxon>Mollusca</taxon>
        <taxon>Gastropoda</taxon>
        <taxon>Heterobranchia</taxon>
        <taxon>Euthyneura</taxon>
        <taxon>Panpulmonata</taxon>
        <taxon>Hygrophila</taxon>
        <taxon>Lymnaeoidea</taxon>
        <taxon>Lymnaeidae</taxon>
        <taxon>Lymnaea</taxon>
    </lineage>
</organism>
<feature type="non-terminal residue" evidence="2">
    <location>
        <position position="132"/>
    </location>
</feature>
<dbReference type="Proteomes" id="UP001497497">
    <property type="component" value="Unassembled WGS sequence"/>
</dbReference>
<proteinExistence type="predicted"/>
<evidence type="ECO:0000259" key="1">
    <source>
        <dbReference type="PROSITE" id="PS50195"/>
    </source>
</evidence>
<accession>A0AAV2HQH1</accession>
<feature type="domain" description="PX" evidence="1">
    <location>
        <begin position="9"/>
        <end position="132"/>
    </location>
</feature>
<dbReference type="EMBL" id="CAXITT010000208">
    <property type="protein sequence ID" value="CAL1535697.1"/>
    <property type="molecule type" value="Genomic_DNA"/>
</dbReference>
<dbReference type="InterPro" id="IPR051866">
    <property type="entry name" value="Intracell_Sig-Traffick_Protein"/>
</dbReference>
<dbReference type="PANTHER" id="PTHR15508:SF8">
    <property type="entry name" value="LD24550P"/>
    <property type="match status" value="1"/>
</dbReference>
<dbReference type="PROSITE" id="PS50195">
    <property type="entry name" value="PX"/>
    <property type="match status" value="1"/>
</dbReference>
<keyword evidence="3" id="KW-1185">Reference proteome</keyword>
<dbReference type="GO" id="GO:0035091">
    <property type="term" value="F:phosphatidylinositol binding"/>
    <property type="evidence" value="ECO:0007669"/>
    <property type="project" value="InterPro"/>
</dbReference>